<dbReference type="GO" id="GO:0046872">
    <property type="term" value="F:metal ion binding"/>
    <property type="evidence" value="ECO:0007669"/>
    <property type="project" value="UniProtKB-KW"/>
</dbReference>
<comment type="similarity">
    <text evidence="2">Belongs to the carotenoid oxygenase family.</text>
</comment>
<evidence type="ECO:0000256" key="1">
    <source>
        <dbReference type="ARBA" id="ARBA00001954"/>
    </source>
</evidence>
<dbReference type="Pfam" id="PF03055">
    <property type="entry name" value="RPE65"/>
    <property type="match status" value="1"/>
</dbReference>
<evidence type="ECO:0000256" key="4">
    <source>
        <dbReference type="ARBA" id="ARBA00022964"/>
    </source>
</evidence>
<dbReference type="PANTHER" id="PTHR10543">
    <property type="entry name" value="BETA-CAROTENE DIOXYGENASE"/>
    <property type="match status" value="1"/>
</dbReference>
<keyword evidence="5" id="KW-0408">Iron</keyword>
<evidence type="ECO:0000313" key="7">
    <source>
        <dbReference type="Proteomes" id="UP001168877"/>
    </source>
</evidence>
<keyword evidence="3" id="KW-0479">Metal-binding</keyword>
<dbReference type="AlphaFoldDB" id="A0AA39TI66"/>
<dbReference type="InterPro" id="IPR004294">
    <property type="entry name" value="Carotenoid_Oase"/>
</dbReference>
<organism evidence="6 7">
    <name type="scientific">Acer saccharum</name>
    <name type="common">Sugar maple</name>
    <dbReference type="NCBI Taxonomy" id="4024"/>
    <lineage>
        <taxon>Eukaryota</taxon>
        <taxon>Viridiplantae</taxon>
        <taxon>Streptophyta</taxon>
        <taxon>Embryophyta</taxon>
        <taxon>Tracheophyta</taxon>
        <taxon>Spermatophyta</taxon>
        <taxon>Magnoliopsida</taxon>
        <taxon>eudicotyledons</taxon>
        <taxon>Gunneridae</taxon>
        <taxon>Pentapetalae</taxon>
        <taxon>rosids</taxon>
        <taxon>malvids</taxon>
        <taxon>Sapindales</taxon>
        <taxon>Sapindaceae</taxon>
        <taxon>Hippocastanoideae</taxon>
        <taxon>Acereae</taxon>
        <taxon>Acer</taxon>
    </lineage>
</organism>
<evidence type="ECO:0000313" key="6">
    <source>
        <dbReference type="EMBL" id="KAK0605615.1"/>
    </source>
</evidence>
<accession>A0AA39TI66</accession>
<comment type="caution">
    <text evidence="6">The sequence shown here is derived from an EMBL/GenBank/DDBJ whole genome shotgun (WGS) entry which is preliminary data.</text>
</comment>
<name>A0AA39TI66_ACESA</name>
<dbReference type="GO" id="GO:0010436">
    <property type="term" value="F:carotenoid dioxygenase activity"/>
    <property type="evidence" value="ECO:0007669"/>
    <property type="project" value="TreeGrafter"/>
</dbReference>
<evidence type="ECO:0000256" key="2">
    <source>
        <dbReference type="ARBA" id="ARBA00006787"/>
    </source>
</evidence>
<protein>
    <submittedName>
        <fullName evidence="6">Uncharacterized protein</fullName>
    </submittedName>
</protein>
<reference evidence="6" key="2">
    <citation type="submission" date="2023-06" db="EMBL/GenBank/DDBJ databases">
        <authorList>
            <person name="Swenson N.G."/>
            <person name="Wegrzyn J.L."/>
            <person name="Mcevoy S.L."/>
        </authorList>
    </citation>
    <scope>NUCLEOTIDE SEQUENCE</scope>
    <source>
        <strain evidence="6">NS2018</strain>
        <tissue evidence="6">Leaf</tissue>
    </source>
</reference>
<keyword evidence="4" id="KW-0560">Oxidoreductase</keyword>
<evidence type="ECO:0000256" key="5">
    <source>
        <dbReference type="ARBA" id="ARBA00023004"/>
    </source>
</evidence>
<dbReference type="EMBL" id="JAUESC010000002">
    <property type="protein sequence ID" value="KAK0605615.1"/>
    <property type="molecule type" value="Genomic_DNA"/>
</dbReference>
<evidence type="ECO:0000256" key="3">
    <source>
        <dbReference type="ARBA" id="ARBA00022723"/>
    </source>
</evidence>
<dbReference type="GO" id="GO:0009570">
    <property type="term" value="C:chloroplast stroma"/>
    <property type="evidence" value="ECO:0007669"/>
    <property type="project" value="TreeGrafter"/>
</dbReference>
<dbReference type="GO" id="GO:0016121">
    <property type="term" value="P:carotene catabolic process"/>
    <property type="evidence" value="ECO:0007669"/>
    <property type="project" value="TreeGrafter"/>
</dbReference>
<proteinExistence type="inferred from homology"/>
<reference evidence="6" key="1">
    <citation type="journal article" date="2022" name="Plant J.">
        <title>Strategies of tolerance reflected in two North American maple genomes.</title>
        <authorList>
            <person name="McEvoy S.L."/>
            <person name="Sezen U.U."/>
            <person name="Trouern-Trend A."/>
            <person name="McMahon S.M."/>
            <person name="Schaberg P.G."/>
            <person name="Yang J."/>
            <person name="Wegrzyn J.L."/>
            <person name="Swenson N.G."/>
        </authorList>
    </citation>
    <scope>NUCLEOTIDE SEQUENCE</scope>
    <source>
        <strain evidence="6">NS2018</strain>
    </source>
</reference>
<comment type="cofactor">
    <cofactor evidence="1">
        <name>Fe(2+)</name>
        <dbReference type="ChEBI" id="CHEBI:29033"/>
    </cofactor>
</comment>
<dbReference type="Proteomes" id="UP001168877">
    <property type="component" value="Unassembled WGS sequence"/>
</dbReference>
<gene>
    <name evidence="6" type="ORF">LWI29_028888</name>
</gene>
<dbReference type="PANTHER" id="PTHR10543:SF58">
    <property type="entry name" value="CAROTENOID CLEAVAGE DIOXYGENASE 4, CHLOROPLASTIC-RELATED"/>
    <property type="match status" value="1"/>
</dbReference>
<sequence length="126" mass="14310">MSQHTFLYNTFLNLIDPPLHPSVDPTCMFTGNFSPVNELPPTKRLVVDRELPISLNGVYIRNGPNPQHMPRGCPLHFFEGDGMLHSLQFSKGRAIYACQYVKTYKFKLEGEAGFPIFPICYLESMA</sequence>
<keyword evidence="4" id="KW-0223">Dioxygenase</keyword>
<keyword evidence="7" id="KW-1185">Reference proteome</keyword>